<evidence type="ECO:0000313" key="1">
    <source>
        <dbReference type="EMBL" id="GFH48806.1"/>
    </source>
</evidence>
<dbReference type="SUPFAM" id="SSF48403">
    <property type="entry name" value="Ankyrin repeat"/>
    <property type="match status" value="1"/>
</dbReference>
<dbReference type="EMBL" id="BLLK01000029">
    <property type="protein sequence ID" value="GFH48806.1"/>
    <property type="molecule type" value="Genomic_DNA"/>
</dbReference>
<evidence type="ECO:0000313" key="2">
    <source>
        <dbReference type="Proteomes" id="UP001054902"/>
    </source>
</evidence>
<dbReference type="AlphaFoldDB" id="A0AAD3CMS6"/>
<reference evidence="1 2" key="1">
    <citation type="journal article" date="2021" name="Sci. Rep.">
        <title>The genome of the diatom Chaetoceros tenuissimus carries an ancient integrated fragment of an extant virus.</title>
        <authorList>
            <person name="Hongo Y."/>
            <person name="Kimura K."/>
            <person name="Takaki Y."/>
            <person name="Yoshida Y."/>
            <person name="Baba S."/>
            <person name="Kobayashi G."/>
            <person name="Nagasaki K."/>
            <person name="Hano T."/>
            <person name="Tomaru Y."/>
        </authorList>
    </citation>
    <scope>NUCLEOTIDE SEQUENCE [LARGE SCALE GENOMIC DNA]</scope>
    <source>
        <strain evidence="1 2">NIES-3715</strain>
    </source>
</reference>
<accession>A0AAD3CMS6</accession>
<organism evidence="1 2">
    <name type="scientific">Chaetoceros tenuissimus</name>
    <dbReference type="NCBI Taxonomy" id="426638"/>
    <lineage>
        <taxon>Eukaryota</taxon>
        <taxon>Sar</taxon>
        <taxon>Stramenopiles</taxon>
        <taxon>Ochrophyta</taxon>
        <taxon>Bacillariophyta</taxon>
        <taxon>Coscinodiscophyceae</taxon>
        <taxon>Chaetocerotophycidae</taxon>
        <taxon>Chaetocerotales</taxon>
        <taxon>Chaetocerotaceae</taxon>
        <taxon>Chaetoceros</taxon>
    </lineage>
</organism>
<dbReference type="Proteomes" id="UP001054902">
    <property type="component" value="Unassembled WGS sequence"/>
</dbReference>
<gene>
    <name evidence="1" type="ORF">CTEN210_05282</name>
</gene>
<dbReference type="InterPro" id="IPR036770">
    <property type="entry name" value="Ankyrin_rpt-contain_sf"/>
</dbReference>
<dbReference type="Gene3D" id="1.25.40.20">
    <property type="entry name" value="Ankyrin repeat-containing domain"/>
    <property type="match status" value="1"/>
</dbReference>
<proteinExistence type="predicted"/>
<comment type="caution">
    <text evidence="1">The sequence shown here is derived from an EMBL/GenBank/DDBJ whole genome shotgun (WGS) entry which is preliminary data.</text>
</comment>
<sequence length="463" mass="52386">MTTHTSIIELFGCEDYSDPRKASPKWESLKEVLIENPDIAKEQCGQNGIYYPLNLAICIEANPAPVDIIEKLIRIYPKALTDESFQLACANPFFYTDALDVILQYKDDILSHWNLRKIASYDRKDFAHYIIAFYPHALPTCAGEWSLIFGRSTQTFWLQAMLQCRSHLVSEEKVIELNLLHYFTSQSNIDAVQMLVEQYPSTLSIRTCGKLPLHEALSNYGGRSYGWNPELVSILLQRGHLSGLEFGGLFENDCDGMSALERSIEMIRNVSFSQELMFGEKWDCLMICIHFLHQFTAGADPEDNIIEIALGTIPFAVDILDLIASRYAKDLKTKPNKNYIRLATDSISRPLTKSIVNKNSKTVNKLFENINDGKYGGNGREFATQRDENNRLPFHNALNKGLGWRTGISTILASNIMALEETDSQNGLSPFMTAVMGEFCDLDTCFELLKRDLVPILNCEQDA</sequence>
<keyword evidence="2" id="KW-1185">Reference proteome</keyword>
<name>A0AAD3CMS6_9STRA</name>
<protein>
    <submittedName>
        <fullName evidence="1">Uncharacterized protein</fullName>
    </submittedName>
</protein>